<keyword evidence="4 7" id="KW-1133">Transmembrane helix</keyword>
<accession>A0A6N7PJI1</accession>
<protein>
    <recommendedName>
        <fullName evidence="10">ABC transporter permease</fullName>
    </recommendedName>
</protein>
<sequence length="432" mass="45513">MAARRAPRAPLRRAHAWGRRRRQGRDPRPDPRARRLRRGRRRRGLRRARDRRARRSCPRAPTRPDRRRDRAARSEPGRAARPRHGPRRGARVINKEQSLEAPAARPSGKNAQWTRSTLARALFSLALVLALGVVFPAEGAFFRLGTHQGAWRQASVVGILACGLLPVILAGGIDLSVGSVLGLSAVVAAKLSIHEGAPAWLSVFCVLAIGATCGAASGAVVAFARVQPFVATLAMMVFARGLAKTASGGTKVATAVPGPDGALHYVDVPPLFRALDAQVFGGDVAAVTLVFLAIAVVVGFFCARHRIGRYWYAVGGNEEAARLSGVPVRATKILAYVISGLCAAAAGICQAAQEQQGDPEAGVTYELTAIAMVVIGGTSLKGGRGGMGLTLLGILTIGYLDKILSINAVPEASRLMLTGAIVIVAAVAQKNS</sequence>
<keyword evidence="3 7" id="KW-0812">Transmembrane</keyword>
<evidence type="ECO:0000256" key="6">
    <source>
        <dbReference type="SAM" id="MobiDB-lite"/>
    </source>
</evidence>
<evidence type="ECO:0008006" key="10">
    <source>
        <dbReference type="Google" id="ProtNLM"/>
    </source>
</evidence>
<comment type="subcellular location">
    <subcellularLocation>
        <location evidence="1">Cell membrane</location>
        <topology evidence="1">Multi-pass membrane protein</topology>
    </subcellularLocation>
</comment>
<reference evidence="8 9" key="1">
    <citation type="submission" date="2019-10" db="EMBL/GenBank/DDBJ databases">
        <title>A soil myxobacterium in the family Polyangiaceae.</title>
        <authorList>
            <person name="Li Y."/>
            <person name="Wang J."/>
        </authorList>
    </citation>
    <scope>NUCLEOTIDE SEQUENCE [LARGE SCALE GENOMIC DNA]</scope>
    <source>
        <strain evidence="8 9">DSM 14734</strain>
    </source>
</reference>
<dbReference type="GO" id="GO:0022857">
    <property type="term" value="F:transmembrane transporter activity"/>
    <property type="evidence" value="ECO:0007669"/>
    <property type="project" value="InterPro"/>
</dbReference>
<dbReference type="OrthoDB" id="5503349at2"/>
<comment type="caution">
    <text evidence="8">The sequence shown here is derived from an EMBL/GenBank/DDBJ whole genome shotgun (WGS) entry which is preliminary data.</text>
</comment>
<feature type="compositionally biased region" description="Basic and acidic residues" evidence="6">
    <location>
        <begin position="24"/>
        <end position="33"/>
    </location>
</feature>
<feature type="transmembrane region" description="Helical" evidence="7">
    <location>
        <begin position="118"/>
        <end position="137"/>
    </location>
</feature>
<proteinExistence type="predicted"/>
<evidence type="ECO:0000256" key="4">
    <source>
        <dbReference type="ARBA" id="ARBA00022989"/>
    </source>
</evidence>
<evidence type="ECO:0000256" key="2">
    <source>
        <dbReference type="ARBA" id="ARBA00022475"/>
    </source>
</evidence>
<feature type="compositionally biased region" description="Basic and acidic residues" evidence="6">
    <location>
        <begin position="62"/>
        <end position="78"/>
    </location>
</feature>
<dbReference type="PANTHER" id="PTHR32196:SF72">
    <property type="entry name" value="RIBOSE IMPORT PERMEASE PROTEIN RBSC"/>
    <property type="match status" value="1"/>
</dbReference>
<dbReference type="CDD" id="cd06579">
    <property type="entry name" value="TM_PBP1_transp_AraH_like"/>
    <property type="match status" value="1"/>
</dbReference>
<keyword evidence="2" id="KW-1003">Cell membrane</keyword>
<evidence type="ECO:0000313" key="8">
    <source>
        <dbReference type="EMBL" id="MRG90996.1"/>
    </source>
</evidence>
<feature type="transmembrane region" description="Helical" evidence="7">
    <location>
        <begin position="157"/>
        <end position="187"/>
    </location>
</feature>
<dbReference type="PANTHER" id="PTHR32196">
    <property type="entry name" value="ABC TRANSPORTER PERMEASE PROTEIN YPHD-RELATED-RELATED"/>
    <property type="match status" value="1"/>
</dbReference>
<evidence type="ECO:0000256" key="5">
    <source>
        <dbReference type="ARBA" id="ARBA00023136"/>
    </source>
</evidence>
<gene>
    <name evidence="8" type="ORF">GF068_03530</name>
</gene>
<keyword evidence="9" id="KW-1185">Reference proteome</keyword>
<feature type="transmembrane region" description="Helical" evidence="7">
    <location>
        <begin position="284"/>
        <end position="303"/>
    </location>
</feature>
<dbReference type="InterPro" id="IPR001851">
    <property type="entry name" value="ABC_transp_permease"/>
</dbReference>
<feature type="compositionally biased region" description="Basic residues" evidence="6">
    <location>
        <begin position="80"/>
        <end position="90"/>
    </location>
</feature>
<dbReference type="EMBL" id="WJIE01000001">
    <property type="protein sequence ID" value="MRG90996.1"/>
    <property type="molecule type" value="Genomic_DNA"/>
</dbReference>
<dbReference type="Proteomes" id="UP000440224">
    <property type="component" value="Unassembled WGS sequence"/>
</dbReference>
<dbReference type="GO" id="GO:0005886">
    <property type="term" value="C:plasma membrane"/>
    <property type="evidence" value="ECO:0007669"/>
    <property type="project" value="UniProtKB-SubCell"/>
</dbReference>
<feature type="transmembrane region" description="Helical" evidence="7">
    <location>
        <begin position="199"/>
        <end position="226"/>
    </location>
</feature>
<feature type="compositionally biased region" description="Basic residues" evidence="6">
    <location>
        <begin position="34"/>
        <end position="57"/>
    </location>
</feature>
<evidence type="ECO:0000256" key="1">
    <source>
        <dbReference type="ARBA" id="ARBA00004651"/>
    </source>
</evidence>
<evidence type="ECO:0000256" key="3">
    <source>
        <dbReference type="ARBA" id="ARBA00022692"/>
    </source>
</evidence>
<name>A0A6N7PJI1_9BACT</name>
<dbReference type="AlphaFoldDB" id="A0A6N7PJI1"/>
<dbReference type="Pfam" id="PF02653">
    <property type="entry name" value="BPD_transp_2"/>
    <property type="match status" value="1"/>
</dbReference>
<keyword evidence="5 7" id="KW-0472">Membrane</keyword>
<feature type="region of interest" description="Disordered" evidence="6">
    <location>
        <begin position="1"/>
        <end position="111"/>
    </location>
</feature>
<feature type="compositionally biased region" description="Basic residues" evidence="6">
    <location>
        <begin position="1"/>
        <end position="23"/>
    </location>
</feature>
<organism evidence="8 9">
    <name type="scientific">Polyangium spumosum</name>
    <dbReference type="NCBI Taxonomy" id="889282"/>
    <lineage>
        <taxon>Bacteria</taxon>
        <taxon>Pseudomonadati</taxon>
        <taxon>Myxococcota</taxon>
        <taxon>Polyangia</taxon>
        <taxon>Polyangiales</taxon>
        <taxon>Polyangiaceae</taxon>
        <taxon>Polyangium</taxon>
    </lineage>
</organism>
<evidence type="ECO:0000256" key="7">
    <source>
        <dbReference type="SAM" id="Phobius"/>
    </source>
</evidence>
<evidence type="ECO:0000313" key="9">
    <source>
        <dbReference type="Proteomes" id="UP000440224"/>
    </source>
</evidence>